<dbReference type="Pfam" id="PF07277">
    <property type="entry name" value="SapC"/>
    <property type="match status" value="1"/>
</dbReference>
<gene>
    <name evidence="1" type="ORF">GCM10007852_26260</name>
</gene>
<dbReference type="AlphaFoldDB" id="A0AA37WJ06"/>
<evidence type="ECO:0000313" key="1">
    <source>
        <dbReference type="EMBL" id="GLR71718.1"/>
    </source>
</evidence>
<dbReference type="InterPro" id="IPR010836">
    <property type="entry name" value="SapC"/>
</dbReference>
<evidence type="ECO:0000313" key="2">
    <source>
        <dbReference type="Proteomes" id="UP001156601"/>
    </source>
</evidence>
<proteinExistence type="predicted"/>
<keyword evidence="2" id="KW-1185">Reference proteome</keyword>
<evidence type="ECO:0008006" key="3">
    <source>
        <dbReference type="Google" id="ProtNLM"/>
    </source>
</evidence>
<comment type="caution">
    <text evidence="1">The sequence shown here is derived from an EMBL/GenBank/DDBJ whole genome shotgun (WGS) entry which is preliminary data.</text>
</comment>
<dbReference type="EMBL" id="BSOT01000006">
    <property type="protein sequence ID" value="GLR71718.1"/>
    <property type="molecule type" value="Genomic_DNA"/>
</dbReference>
<name>A0AA37WJ06_9ALTE</name>
<protein>
    <recommendedName>
        <fullName evidence="3">SapC family protein</fullName>
    </recommendedName>
</protein>
<sequence length="254" mass="28518">MAKLIELSINAHKNLKVTNDAMMSHASRQHVCNLQAQEIANAATCFPVFITRNSINGQLAVSAMMSFATQENLFVQDNSWHSVFQPTNFRTYPLYLMQSPENEKHFTIGFDQDSGHLSEEHGLALFTGDGKATPMLSEKTKLLEGELEQMRLTYAFTKMIDSLDLMKSVDLQVHYQSGEVGVIKGLQTIDEDKLQTISTDDLDKLRKAGYLAPIYAMLMSLFQINVLINKHNNLTTHTNIDTVKIEVSKDTTVS</sequence>
<organism evidence="1 2">
    <name type="scientific">Agaribacter marinus</name>
    <dbReference type="NCBI Taxonomy" id="1431249"/>
    <lineage>
        <taxon>Bacteria</taxon>
        <taxon>Pseudomonadati</taxon>
        <taxon>Pseudomonadota</taxon>
        <taxon>Gammaproteobacteria</taxon>
        <taxon>Alteromonadales</taxon>
        <taxon>Alteromonadaceae</taxon>
        <taxon>Agaribacter</taxon>
    </lineage>
</organism>
<reference evidence="1" key="2">
    <citation type="submission" date="2023-01" db="EMBL/GenBank/DDBJ databases">
        <title>Draft genome sequence of Agaribacter marinus strain NBRC 110023.</title>
        <authorList>
            <person name="Sun Q."/>
            <person name="Mori K."/>
        </authorList>
    </citation>
    <scope>NUCLEOTIDE SEQUENCE</scope>
    <source>
        <strain evidence="1">NBRC 110023</strain>
    </source>
</reference>
<dbReference type="Proteomes" id="UP001156601">
    <property type="component" value="Unassembled WGS sequence"/>
</dbReference>
<accession>A0AA37WJ06</accession>
<dbReference type="RefSeq" id="WP_284218055.1">
    <property type="nucleotide sequence ID" value="NZ_BSOT01000006.1"/>
</dbReference>
<reference evidence="1" key="1">
    <citation type="journal article" date="2014" name="Int. J. Syst. Evol. Microbiol.">
        <title>Complete genome sequence of Corynebacterium casei LMG S-19264T (=DSM 44701T), isolated from a smear-ripened cheese.</title>
        <authorList>
            <consortium name="US DOE Joint Genome Institute (JGI-PGF)"/>
            <person name="Walter F."/>
            <person name="Albersmeier A."/>
            <person name="Kalinowski J."/>
            <person name="Ruckert C."/>
        </authorList>
    </citation>
    <scope>NUCLEOTIDE SEQUENCE</scope>
    <source>
        <strain evidence="1">NBRC 110023</strain>
    </source>
</reference>